<name>A0A166AUI2_9HYPH</name>
<comment type="caution">
    <text evidence="2">The sequence shown here is derived from an EMBL/GenBank/DDBJ whole genome shotgun (WGS) entry which is preliminary data.</text>
</comment>
<dbReference type="STRING" id="989403.SAMN05421798_106137"/>
<feature type="chain" id="PRO_5007870872" description="Porin domain-containing protein" evidence="1">
    <location>
        <begin position="28"/>
        <end position="237"/>
    </location>
</feature>
<protein>
    <recommendedName>
        <fullName evidence="4">Porin domain-containing protein</fullName>
    </recommendedName>
</protein>
<evidence type="ECO:0008006" key="4">
    <source>
        <dbReference type="Google" id="ProtNLM"/>
    </source>
</evidence>
<reference evidence="2 3" key="1">
    <citation type="journal article" date="2016" name="Front. Microbiol.">
        <title>Comparative Genomic Analysis Reveals a Diverse Repertoire of Genes Involved in Prokaryote-Eukaryote Interactions within the Pseudovibrio Genus.</title>
        <authorList>
            <person name="Romano S."/>
            <person name="Fernandez-Guerra A."/>
            <person name="Reen F.J."/>
            <person name="Glockner F.O."/>
            <person name="Crowley S.P."/>
            <person name="O'Sullivan O."/>
            <person name="Cotter P.D."/>
            <person name="Adams C."/>
            <person name="Dobson A.D."/>
            <person name="O'Gara F."/>
        </authorList>
    </citation>
    <scope>NUCLEOTIDE SEQUENCE [LARGE SCALE GENOMIC DNA]</scope>
    <source>
        <strain evidence="2 3">Ad2</strain>
    </source>
</reference>
<sequence>MRSKYKTLLFSVTGAVAIAALPAITQAASVNTRITTAFGALEGKMLGLLGGTAAFGQGPGFASQFDVAMGGTRDYGFYAGTGRMGFRTQDFNYFGIVGSAAQINGSAGSVGYLGAEAQMNFENLSVDGLIGVQMIDDTGSVMGGATASYFASENARFYAGYRYLRDSHIYAMGMEFKPDSDVANGMTMFADLRSEKLENASIMAGVRFSFADAQTLVEESRSTFVNNSYILDALLPD</sequence>
<proteinExistence type="predicted"/>
<dbReference type="PATRIC" id="fig|989403.3.peg.921"/>
<evidence type="ECO:0000256" key="1">
    <source>
        <dbReference type="SAM" id="SignalP"/>
    </source>
</evidence>
<organism evidence="2 3">
    <name type="scientific">Pseudovibrio axinellae</name>
    <dbReference type="NCBI Taxonomy" id="989403"/>
    <lineage>
        <taxon>Bacteria</taxon>
        <taxon>Pseudomonadati</taxon>
        <taxon>Pseudomonadota</taxon>
        <taxon>Alphaproteobacteria</taxon>
        <taxon>Hyphomicrobiales</taxon>
        <taxon>Stappiaceae</taxon>
        <taxon>Pseudovibrio</taxon>
    </lineage>
</organism>
<accession>A0A166AUI2</accession>
<evidence type="ECO:0000313" key="2">
    <source>
        <dbReference type="EMBL" id="KZL21567.1"/>
    </source>
</evidence>
<feature type="signal peptide" evidence="1">
    <location>
        <begin position="1"/>
        <end position="27"/>
    </location>
</feature>
<dbReference type="Proteomes" id="UP000076577">
    <property type="component" value="Unassembled WGS sequence"/>
</dbReference>
<evidence type="ECO:0000313" key="3">
    <source>
        <dbReference type="Proteomes" id="UP000076577"/>
    </source>
</evidence>
<keyword evidence="3" id="KW-1185">Reference proteome</keyword>
<gene>
    <name evidence="2" type="ORF">PsAD2_00866</name>
</gene>
<dbReference type="RefSeq" id="WP_068002640.1">
    <property type="nucleotide sequence ID" value="NZ_FOFM01000006.1"/>
</dbReference>
<dbReference type="AlphaFoldDB" id="A0A166AUI2"/>
<dbReference type="EMBL" id="LMCB01000004">
    <property type="protein sequence ID" value="KZL21567.1"/>
    <property type="molecule type" value="Genomic_DNA"/>
</dbReference>
<keyword evidence="1" id="KW-0732">Signal</keyword>
<dbReference type="OrthoDB" id="7831923at2"/>